<evidence type="ECO:0000259" key="4">
    <source>
        <dbReference type="PROSITE" id="PS51076"/>
    </source>
</evidence>
<feature type="region of interest" description="Disordered" evidence="3">
    <location>
        <begin position="1"/>
        <end position="68"/>
    </location>
</feature>
<dbReference type="AlphaFoldDB" id="A0AAF3J540"/>
<protein>
    <recommendedName>
        <fullName evidence="4">MH2 domain-containing protein</fullName>
    </recommendedName>
</protein>
<dbReference type="InterPro" id="IPR017855">
    <property type="entry name" value="SMAD-like_dom_sf"/>
</dbReference>
<dbReference type="Proteomes" id="UP000887575">
    <property type="component" value="Unassembled WGS sequence"/>
</dbReference>
<feature type="compositionally biased region" description="Basic and acidic residues" evidence="3">
    <location>
        <begin position="22"/>
        <end position="37"/>
    </location>
</feature>
<evidence type="ECO:0000256" key="2">
    <source>
        <dbReference type="ARBA" id="ARBA00023163"/>
    </source>
</evidence>
<dbReference type="GO" id="GO:0000978">
    <property type="term" value="F:RNA polymerase II cis-regulatory region sequence-specific DNA binding"/>
    <property type="evidence" value="ECO:0007669"/>
    <property type="project" value="TreeGrafter"/>
</dbReference>
<evidence type="ECO:0000256" key="1">
    <source>
        <dbReference type="ARBA" id="ARBA00023015"/>
    </source>
</evidence>
<dbReference type="PROSITE" id="PS51076">
    <property type="entry name" value="MH2"/>
    <property type="match status" value="1"/>
</dbReference>
<dbReference type="GO" id="GO:0070411">
    <property type="term" value="F:I-SMAD binding"/>
    <property type="evidence" value="ECO:0007669"/>
    <property type="project" value="TreeGrafter"/>
</dbReference>
<keyword evidence="5" id="KW-1185">Reference proteome</keyword>
<keyword evidence="2" id="KW-0804">Transcription</keyword>
<dbReference type="GO" id="GO:0030154">
    <property type="term" value="P:cell differentiation"/>
    <property type="evidence" value="ECO:0007669"/>
    <property type="project" value="TreeGrafter"/>
</dbReference>
<dbReference type="WBParaSite" id="MBELARI_LOCUS16753">
    <property type="protein sequence ID" value="MBELARI_LOCUS16753"/>
    <property type="gene ID" value="MBELARI_LOCUS16753"/>
</dbReference>
<feature type="compositionally biased region" description="Basic and acidic residues" evidence="3">
    <location>
        <begin position="1"/>
        <end position="12"/>
    </location>
</feature>
<evidence type="ECO:0000313" key="5">
    <source>
        <dbReference type="Proteomes" id="UP000887575"/>
    </source>
</evidence>
<dbReference type="GO" id="GO:0060395">
    <property type="term" value="P:SMAD protein signal transduction"/>
    <property type="evidence" value="ECO:0007669"/>
    <property type="project" value="TreeGrafter"/>
</dbReference>
<name>A0AAF3J540_9BILA</name>
<dbReference type="SUPFAM" id="SSF49879">
    <property type="entry name" value="SMAD/FHA domain"/>
    <property type="match status" value="1"/>
</dbReference>
<dbReference type="SMART" id="SM00524">
    <property type="entry name" value="DWB"/>
    <property type="match status" value="1"/>
</dbReference>
<evidence type="ECO:0000256" key="3">
    <source>
        <dbReference type="SAM" id="MobiDB-lite"/>
    </source>
</evidence>
<organism evidence="5 6">
    <name type="scientific">Mesorhabditis belari</name>
    <dbReference type="NCBI Taxonomy" id="2138241"/>
    <lineage>
        <taxon>Eukaryota</taxon>
        <taxon>Metazoa</taxon>
        <taxon>Ecdysozoa</taxon>
        <taxon>Nematoda</taxon>
        <taxon>Chromadorea</taxon>
        <taxon>Rhabditida</taxon>
        <taxon>Rhabditina</taxon>
        <taxon>Rhabditomorpha</taxon>
        <taxon>Rhabditoidea</taxon>
        <taxon>Rhabditidae</taxon>
        <taxon>Mesorhabditinae</taxon>
        <taxon>Mesorhabditis</taxon>
    </lineage>
</organism>
<feature type="domain" description="MH2" evidence="4">
    <location>
        <begin position="132"/>
        <end position="325"/>
    </location>
</feature>
<dbReference type="Pfam" id="PF03166">
    <property type="entry name" value="MH2"/>
    <property type="match status" value="1"/>
</dbReference>
<dbReference type="InterPro" id="IPR008984">
    <property type="entry name" value="SMAD_FHA_dom_sf"/>
</dbReference>
<evidence type="ECO:0000313" key="6">
    <source>
        <dbReference type="WBParaSite" id="MBELARI_LOCUS16753"/>
    </source>
</evidence>
<dbReference type="GO" id="GO:0009791">
    <property type="term" value="P:post-embryonic development"/>
    <property type="evidence" value="ECO:0007669"/>
    <property type="project" value="UniProtKB-ARBA"/>
</dbReference>
<dbReference type="GO" id="GO:0000981">
    <property type="term" value="F:DNA-binding transcription factor activity, RNA polymerase II-specific"/>
    <property type="evidence" value="ECO:0007669"/>
    <property type="project" value="TreeGrafter"/>
</dbReference>
<dbReference type="Gene3D" id="2.60.200.10">
    <property type="match status" value="1"/>
</dbReference>
<dbReference type="GO" id="GO:0071144">
    <property type="term" value="C:heteromeric SMAD protein complex"/>
    <property type="evidence" value="ECO:0007669"/>
    <property type="project" value="TreeGrafter"/>
</dbReference>
<keyword evidence="1" id="KW-0805">Transcription regulation</keyword>
<dbReference type="GO" id="GO:0030509">
    <property type="term" value="P:BMP signaling pathway"/>
    <property type="evidence" value="ECO:0007669"/>
    <property type="project" value="TreeGrafter"/>
</dbReference>
<dbReference type="GO" id="GO:0051239">
    <property type="term" value="P:regulation of multicellular organismal process"/>
    <property type="evidence" value="ECO:0007669"/>
    <property type="project" value="UniProtKB-ARBA"/>
</dbReference>
<reference evidence="6" key="1">
    <citation type="submission" date="2024-02" db="UniProtKB">
        <authorList>
            <consortium name="WormBaseParasite"/>
        </authorList>
    </citation>
    <scope>IDENTIFICATION</scope>
</reference>
<proteinExistence type="predicted"/>
<dbReference type="InterPro" id="IPR013790">
    <property type="entry name" value="Dwarfin"/>
</dbReference>
<sequence length="325" mass="37167">MSRRRLGERTESEGESEGEAEDQQRLLRGDEDEERHVGTSRTIAELQQRERQTSENEPGTSQSVKRRLGTLVSGMKGLYDDIFSKDSSYKKYIRNRESTFAVEPLVESMKVPRNRESAGLKDSMKPPRLKEWLQIACFELDQKVGSAYKFADSKVVVDGYTSTSHRDRLCLGAVENHNRNPLVVPVRRQIGGGIELERKERSITLKVLSASPIFVQAPLYALSKNENASTVFRLSSGDSIEIYNEGIFTIELASRIHEKSRIYAMQSMVICRISFVKGFGAAYRRPSIMHVPCWIEIYFQDPLQAIDWELRKTDNTEEEILRSYS</sequence>
<dbReference type="PANTHER" id="PTHR13703">
    <property type="entry name" value="SMAD"/>
    <property type="match status" value="1"/>
</dbReference>
<dbReference type="GO" id="GO:0050793">
    <property type="term" value="P:regulation of developmental process"/>
    <property type="evidence" value="ECO:0007669"/>
    <property type="project" value="UniProtKB-ARBA"/>
</dbReference>
<dbReference type="InterPro" id="IPR001132">
    <property type="entry name" value="SMAD_dom_Dwarfin-type"/>
</dbReference>
<accession>A0AAF3J540</accession>
<dbReference type="GO" id="GO:0009653">
    <property type="term" value="P:anatomical structure morphogenesis"/>
    <property type="evidence" value="ECO:0007669"/>
    <property type="project" value="TreeGrafter"/>
</dbReference>